<evidence type="ECO:0000256" key="4">
    <source>
        <dbReference type="ARBA" id="ARBA00007997"/>
    </source>
</evidence>
<evidence type="ECO:0000256" key="10">
    <source>
        <dbReference type="ARBA" id="ARBA00022737"/>
    </source>
</evidence>
<evidence type="ECO:0000256" key="16">
    <source>
        <dbReference type="SAM" id="MobiDB-lite"/>
    </source>
</evidence>
<evidence type="ECO:0000313" key="19">
    <source>
        <dbReference type="RefSeq" id="XP_027090952.2"/>
    </source>
</evidence>
<comment type="function">
    <text evidence="15">E3 ubiquitin-protein ligase. Component of the ribosome quality control complex (RQC), a ribosome-associated complex that mediates ubiquitination and extraction of incompletely synthesized nascent chains for proteasomal degradation.</text>
</comment>
<comment type="subunit">
    <text evidence="15">Component of the ribosome quality control complex (RQC).</text>
</comment>
<evidence type="ECO:0000256" key="13">
    <source>
        <dbReference type="ARBA" id="ARBA00022833"/>
    </source>
</evidence>
<dbReference type="GO" id="GO:1990116">
    <property type="term" value="P:ribosome-associated ubiquitin-dependent protein catabolic process"/>
    <property type="evidence" value="ECO:0007669"/>
    <property type="project" value="UniProtKB-UniRule"/>
</dbReference>
<evidence type="ECO:0000259" key="17">
    <source>
        <dbReference type="PROSITE" id="PS50089"/>
    </source>
</evidence>
<protein>
    <recommendedName>
        <fullName evidence="6 15">E3 ubiquitin-protein ligase listerin</fullName>
        <ecNumber evidence="5 15">2.3.2.27</ecNumber>
    </recommendedName>
    <alternativeName>
        <fullName evidence="15">RING-type E3 ubiquitin transferase listerin</fullName>
    </alternativeName>
</protein>
<comment type="similarity">
    <text evidence="4 15">Belongs to the LTN1 family.</text>
</comment>
<evidence type="ECO:0000256" key="7">
    <source>
        <dbReference type="ARBA" id="ARBA00022490"/>
    </source>
</evidence>
<keyword evidence="13 15" id="KW-0862">Zinc</keyword>
<organism evidence="18 19">
    <name type="scientific">Coffea arabica</name>
    <name type="common">Arabian coffee</name>
    <dbReference type="NCBI Taxonomy" id="13443"/>
    <lineage>
        <taxon>Eukaryota</taxon>
        <taxon>Viridiplantae</taxon>
        <taxon>Streptophyta</taxon>
        <taxon>Embryophyta</taxon>
        <taxon>Tracheophyta</taxon>
        <taxon>Spermatophyta</taxon>
        <taxon>Magnoliopsida</taxon>
        <taxon>eudicotyledons</taxon>
        <taxon>Gunneridae</taxon>
        <taxon>Pentapetalae</taxon>
        <taxon>asterids</taxon>
        <taxon>lamiids</taxon>
        <taxon>Gentianales</taxon>
        <taxon>Rubiaceae</taxon>
        <taxon>Ixoroideae</taxon>
        <taxon>Gardenieae complex</taxon>
        <taxon>Bertiereae - Coffeeae clade</taxon>
        <taxon>Coffeeae</taxon>
        <taxon>Coffea</taxon>
    </lineage>
</organism>
<dbReference type="GO" id="GO:0072344">
    <property type="term" value="P:rescue of stalled ribosome"/>
    <property type="evidence" value="ECO:0007669"/>
    <property type="project" value="UniProtKB-UniRule"/>
</dbReference>
<dbReference type="GO" id="GO:0008270">
    <property type="term" value="F:zinc ion binding"/>
    <property type="evidence" value="ECO:0007669"/>
    <property type="project" value="UniProtKB-KW"/>
</dbReference>
<dbReference type="InterPro" id="IPR013083">
    <property type="entry name" value="Znf_RING/FYVE/PHD"/>
</dbReference>
<evidence type="ECO:0000256" key="14">
    <source>
        <dbReference type="PROSITE-ProRule" id="PRU00175"/>
    </source>
</evidence>
<dbReference type="Proteomes" id="UP001652660">
    <property type="component" value="Chromosome 1e"/>
</dbReference>
<keyword evidence="12 15" id="KW-0833">Ubl conjugation pathway</keyword>
<gene>
    <name evidence="19" type="primary">LOC113711910</name>
</gene>
<dbReference type="GO" id="GO:0043023">
    <property type="term" value="F:ribosomal large subunit binding"/>
    <property type="evidence" value="ECO:0007669"/>
    <property type="project" value="TreeGrafter"/>
</dbReference>
<dbReference type="Gene3D" id="1.25.10.10">
    <property type="entry name" value="Leucine-rich Repeat Variant"/>
    <property type="match status" value="1"/>
</dbReference>
<evidence type="ECO:0000256" key="12">
    <source>
        <dbReference type="ARBA" id="ARBA00022786"/>
    </source>
</evidence>
<dbReference type="InterPro" id="IPR016024">
    <property type="entry name" value="ARM-type_fold"/>
</dbReference>
<evidence type="ECO:0000256" key="2">
    <source>
        <dbReference type="ARBA" id="ARBA00004514"/>
    </source>
</evidence>
<dbReference type="InterPro" id="IPR011016">
    <property type="entry name" value="Znf_RING-CH"/>
</dbReference>
<dbReference type="SUPFAM" id="SSF48371">
    <property type="entry name" value="ARM repeat"/>
    <property type="match status" value="1"/>
</dbReference>
<dbReference type="CDD" id="cd16491">
    <property type="entry name" value="RING-CH-C4HC3_LTN1"/>
    <property type="match status" value="1"/>
</dbReference>
<dbReference type="PANTHER" id="PTHR12389">
    <property type="entry name" value="ZINC FINGER PROTEIN 294"/>
    <property type="match status" value="1"/>
</dbReference>
<dbReference type="Pfam" id="PF22999">
    <property type="entry name" value="LTN1_E3_ligase_6th"/>
    <property type="match status" value="1"/>
</dbReference>
<dbReference type="GO" id="GO:0005829">
    <property type="term" value="C:cytosol"/>
    <property type="evidence" value="ECO:0007669"/>
    <property type="project" value="UniProtKB-SubCell"/>
</dbReference>
<evidence type="ECO:0000256" key="6">
    <source>
        <dbReference type="ARBA" id="ARBA00017157"/>
    </source>
</evidence>
<evidence type="ECO:0000256" key="9">
    <source>
        <dbReference type="ARBA" id="ARBA00022723"/>
    </source>
</evidence>
<dbReference type="GO" id="GO:1990112">
    <property type="term" value="C:RQC complex"/>
    <property type="evidence" value="ECO:0007669"/>
    <property type="project" value="UniProtKB-UniRule"/>
</dbReference>
<dbReference type="InterPro" id="IPR039804">
    <property type="entry name" value="RING-CH-C4HC3_LTN1"/>
</dbReference>
<dbReference type="Pfam" id="PF13639">
    <property type="entry name" value="zf-RING_2"/>
    <property type="match status" value="1"/>
</dbReference>
<dbReference type="GeneID" id="113711910"/>
<dbReference type="Pfam" id="PF23009">
    <property type="entry name" value="UBC_like"/>
    <property type="match status" value="1"/>
</dbReference>
<sequence>MGRPKGDGARSKSRPSSSSLAASLLPSGAAAVGFGGYVGSSRVDSSFSAEAPTASLDIDGEVAQHLKRLSRKDPTTKLKALTSLSQLLKEKSASEVAPIIPQWAFEYKKLLLDYNRDVRRATHDTMAYLVRAVGRDLAPHLKYFLGPWWFSQFDSVYEVSLAAKRSFQAAFPAQEKKLDALILGTSEIFMYIEENLKLTPQSMSDKVTATDELEEMHKQVISSSLLALSALLDVLVCLQSERPGFENIKAEPKNASKARATAIAYAEKLFSANKYFIDFLKSKNPGVRSATYSAMRSFIKNIPHAINEENVKTLAVAILGAFQEKDPTCHSPMWETVLLFSKKFPESWTLLNVQNVILNCFWHFLKNGCFGSQQVSYPTLILFLDAVPPKAIVGENFFFDFFKNLWEGRSLSHSLTADQQAFFLALKECFLWALRNASRYCDTLDAIQHLQYALTDEVLLKLIWCEYSQFVSPKDKSAMVPGASPVSSEDTIQTSNMERTENLKMKYPVGYKQDLGKCIVEILSGVYSLENNLLSVFCSVFQNHCIEIFQQIESSGNVEVVIRFVLLLDQHVVKKGETWPLDYLVGPTLAKSFPLIKELDPPDALRFMAAVAYVFGPHKIIQELMGIELGKEQFLQAFNEIFIPWCLKDWSVSTSAKLDFLLALIDSEYFSEQWNSIVTYAINPKDSTLRTSDSKIPVLAVLMEKARERLRKANTLQGSQPEDWQHEFLDIAALSVVNANPPFGTSDARFLRALIGGETKEESSFISRNTLSLIFKEVLRKLLTFVADSTFAWVNCVCSLIPCAGKLSEVRWRSSNHVLEEANFALEVLTGSFFCLKKLDCEIEMIAGILGAIFVIDWEYNSIRTVISSELDVECMEQVKMRMPFCESVHAFRSNISCLFLKSFCLEIRKNLRSILVHMGRWAVLKEDKLDIDKITSLSCLWLHEVMECLCLDQFEEQMLLDEFLGRSDFWPLWIMPNANSQERSAVLNTDCTTIDESGNQKFVILIDKLISRIGFHRVIAGAVAHDSPTVSEEPTVNLTTSEVSYSRAWLAAEILCTWKWPGGSAFSSFLPLLSAYVISQDYSPAHGLLDSIVSILLDGALMHGESGELTPGNVWPGLYHEAESISEPFLRALIALLSTLFQKNIWGKVKAVSYFRMLREKLFIGETVNLNCLNVLPACMEVFIAPLSIASDASHKSDQPDDFMECELHVTVVDWLRKTACFPPLNTWQSGKDMEGWFQLVLSCYPVSAAKGVNCIKKQRSIDSLERGVLFELFRKQRQNFGAATLINKLPMVQVLLSKLLLVSVAYCWEDFNHDDWEFVLYRLRWWIESTVVMMEEVAESVNDAITSSSTCSDLEATLNKLMLTASNVDHSAINIARNALAAFSLFCGHLGNENNELEDNLNPLRNDRWEIMKDRIYECILRLFFSTGVAEAIEGSFCGESSSFIAASRLEDSQFWELVASSVAESSSHARDKAAKSVDMWGLSKGPLDSLYAILFSSKPLPHLQFAAYTLLSSEPISRVAFISEEFKTSFDEDTSSNQGSVLPDLASEQNFRLRDEISFMFERFPREVLDMDLLACKQVNLFVIWSLLLSHLASLPSSTSAREKMVQYMQDTADSTILDCIFQHIPLESLAGSSLKRKELPPAVSRAATAAAHAITTGSVLLSVENLWPLEAEKMTSLAGAIYGLMLCMLPAYVREWFNSIRDRSRSSMIESFTIRWCSPLLIKNELNQIKKADFADENFSVSVSKSANEVVATYTKDETGMDLVIRLPASYPLRSVDVDCTRSLGISDVKQRKWLMSMMLFVRNQNGALAESIRIWKSNFDKEFEGVEECPICYSVIHTSNHSLPRLACKTCKHKFHSACLYKWFSTSHKSTCPLCQSPF</sequence>
<comment type="catalytic activity">
    <reaction evidence="1 15">
        <text>S-ubiquitinyl-[E2 ubiquitin-conjugating enzyme]-L-cysteine + [acceptor protein]-L-lysine = [E2 ubiquitin-conjugating enzyme]-L-cysteine + N(6)-ubiquitinyl-[acceptor protein]-L-lysine.</text>
        <dbReference type="EC" id="2.3.2.27"/>
    </reaction>
</comment>
<evidence type="ECO:0000256" key="11">
    <source>
        <dbReference type="ARBA" id="ARBA00022771"/>
    </source>
</evidence>
<reference evidence="18" key="1">
    <citation type="journal article" date="2025" name="Foods">
        <title>Unveiling the Microbial Signatures of Arabica Coffee Cherries: Insights into Ripeness Specific Diversity, Functional Traits, and Implications for Quality and Safety.</title>
        <authorList>
            <consortium name="RefSeq"/>
            <person name="Tenea G.N."/>
            <person name="Cifuentes V."/>
            <person name="Reyes P."/>
            <person name="Cevallos-Vallejos M."/>
        </authorList>
    </citation>
    <scope>NUCLEOTIDE SEQUENCE [LARGE SCALE GENOMIC DNA]</scope>
</reference>
<dbReference type="InterPro" id="IPR011989">
    <property type="entry name" value="ARM-like"/>
</dbReference>
<accession>A0A6P6UMK7</accession>
<dbReference type="GO" id="GO:0061630">
    <property type="term" value="F:ubiquitin protein ligase activity"/>
    <property type="evidence" value="ECO:0007669"/>
    <property type="project" value="UniProtKB-UniRule"/>
</dbReference>
<name>A0A6P6UMK7_COFAR</name>
<dbReference type="SMART" id="SM00184">
    <property type="entry name" value="RING"/>
    <property type="match status" value="1"/>
</dbReference>
<keyword evidence="18" id="KW-1185">Reference proteome</keyword>
<keyword evidence="11 14" id="KW-0863">Zinc-finger</keyword>
<dbReference type="SMART" id="SM00744">
    <property type="entry name" value="RINGv"/>
    <property type="match status" value="1"/>
</dbReference>
<feature type="compositionally biased region" description="Basic and acidic residues" evidence="16">
    <location>
        <begin position="1"/>
        <end position="10"/>
    </location>
</feature>
<keyword evidence="8 15" id="KW-0808">Transferase</keyword>
<evidence type="ECO:0000256" key="3">
    <source>
        <dbReference type="ARBA" id="ARBA00004906"/>
    </source>
</evidence>
<feature type="region of interest" description="Disordered" evidence="16">
    <location>
        <begin position="1"/>
        <end position="20"/>
    </location>
</feature>
<dbReference type="PANTHER" id="PTHR12389:SF0">
    <property type="entry name" value="E3 UBIQUITIN-PROTEIN LIGASE LISTERIN"/>
    <property type="match status" value="1"/>
</dbReference>
<dbReference type="SUPFAM" id="SSF57850">
    <property type="entry name" value="RING/U-box"/>
    <property type="match status" value="1"/>
</dbReference>
<keyword evidence="10" id="KW-0677">Repeat</keyword>
<dbReference type="Gene3D" id="3.30.40.10">
    <property type="entry name" value="Zinc/RING finger domain, C3HC4 (zinc finger)"/>
    <property type="match status" value="1"/>
</dbReference>
<dbReference type="GO" id="GO:0016567">
    <property type="term" value="P:protein ubiquitination"/>
    <property type="evidence" value="ECO:0007669"/>
    <property type="project" value="UniProtKB-UniPathway"/>
</dbReference>
<evidence type="ECO:0000313" key="18">
    <source>
        <dbReference type="Proteomes" id="UP001652660"/>
    </source>
</evidence>
<dbReference type="InterPro" id="IPR054476">
    <property type="entry name" value="Ltn1_N"/>
</dbReference>
<comment type="pathway">
    <text evidence="3 15">Protein modification; protein ubiquitination.</text>
</comment>
<keyword evidence="9 15" id="KW-0479">Metal-binding</keyword>
<dbReference type="InterPro" id="IPR054478">
    <property type="entry name" value="LTN1_UBC"/>
</dbReference>
<dbReference type="InterPro" id="IPR001841">
    <property type="entry name" value="Znf_RING"/>
</dbReference>
<dbReference type="OrthoDB" id="6108at2759"/>
<dbReference type="PROSITE" id="PS50089">
    <property type="entry name" value="ZF_RING_2"/>
    <property type="match status" value="1"/>
</dbReference>
<dbReference type="InterPro" id="IPR039795">
    <property type="entry name" value="LTN1/Rkr1"/>
</dbReference>
<feature type="domain" description="RING-type" evidence="17">
    <location>
        <begin position="1834"/>
        <end position="1881"/>
    </location>
</feature>
<keyword evidence="7" id="KW-0963">Cytoplasm</keyword>
<comment type="subcellular location">
    <subcellularLocation>
        <location evidence="2">Cytoplasm</location>
        <location evidence="2">Cytosol</location>
    </subcellularLocation>
</comment>
<proteinExistence type="inferred from homology"/>
<dbReference type="UniPathway" id="UPA00143"/>
<dbReference type="InterPro" id="IPR054477">
    <property type="entry name" value="LTN1_E3_ligase_6th"/>
</dbReference>
<dbReference type="Pfam" id="PF22958">
    <property type="entry name" value="Ltn1_1st"/>
    <property type="match status" value="1"/>
</dbReference>
<dbReference type="EC" id="2.3.2.27" evidence="5 15"/>
<evidence type="ECO:0000256" key="5">
    <source>
        <dbReference type="ARBA" id="ARBA00012483"/>
    </source>
</evidence>
<evidence type="ECO:0000256" key="15">
    <source>
        <dbReference type="RuleBase" id="RU367090"/>
    </source>
</evidence>
<reference evidence="19" key="2">
    <citation type="submission" date="2025-08" db="UniProtKB">
        <authorList>
            <consortium name="RefSeq"/>
        </authorList>
    </citation>
    <scope>IDENTIFICATION</scope>
    <source>
        <tissue evidence="19">Leaves</tissue>
    </source>
</reference>
<evidence type="ECO:0000256" key="8">
    <source>
        <dbReference type="ARBA" id="ARBA00022679"/>
    </source>
</evidence>
<evidence type="ECO:0000256" key="1">
    <source>
        <dbReference type="ARBA" id="ARBA00000900"/>
    </source>
</evidence>
<dbReference type="RefSeq" id="XP_027090952.2">
    <property type="nucleotide sequence ID" value="XM_027235151.2"/>
</dbReference>